<feature type="transmembrane region" description="Helical" evidence="1">
    <location>
        <begin position="260"/>
        <end position="278"/>
    </location>
</feature>
<feature type="transmembrane region" description="Helical" evidence="1">
    <location>
        <begin position="12"/>
        <end position="30"/>
    </location>
</feature>
<dbReference type="EMBL" id="CP016786">
    <property type="protein sequence ID" value="ASW44177.1"/>
    <property type="molecule type" value="Genomic_DNA"/>
</dbReference>
<accession>A0A343JF69</accession>
<evidence type="ECO:0008006" key="4">
    <source>
        <dbReference type="Google" id="ProtNLM"/>
    </source>
</evidence>
<dbReference type="Pfam" id="PF07556">
    <property type="entry name" value="DUF1538"/>
    <property type="match status" value="2"/>
</dbReference>
<feature type="transmembrane region" description="Helical" evidence="1">
    <location>
        <begin position="372"/>
        <end position="393"/>
    </location>
</feature>
<gene>
    <name evidence="2" type="ORF">BEN51_12130</name>
</gene>
<dbReference type="Proteomes" id="UP000264883">
    <property type="component" value="Chromosome"/>
</dbReference>
<dbReference type="InterPro" id="IPR011435">
    <property type="entry name" value="UmpAB"/>
</dbReference>
<feature type="transmembrane region" description="Helical" evidence="1">
    <location>
        <begin position="461"/>
        <end position="483"/>
    </location>
</feature>
<dbReference type="AlphaFoldDB" id="A0A343JF69"/>
<feature type="transmembrane region" description="Helical" evidence="1">
    <location>
        <begin position="176"/>
        <end position="197"/>
    </location>
</feature>
<keyword evidence="1" id="KW-0472">Membrane</keyword>
<feature type="transmembrane region" description="Helical" evidence="1">
    <location>
        <begin position="290"/>
        <end position="313"/>
    </location>
</feature>
<feature type="transmembrane region" description="Helical" evidence="1">
    <location>
        <begin position="116"/>
        <end position="136"/>
    </location>
</feature>
<feature type="transmembrane region" description="Helical" evidence="1">
    <location>
        <begin position="333"/>
        <end position="356"/>
    </location>
</feature>
<feature type="transmembrane region" description="Helical" evidence="1">
    <location>
        <begin position="399"/>
        <end position="417"/>
    </location>
</feature>
<dbReference type="KEGG" id="cia:BEN51_12130"/>
<name>A0A343JF69_9CLOT</name>
<keyword evidence="3" id="KW-1185">Reference proteome</keyword>
<feature type="transmembrane region" description="Helical" evidence="1">
    <location>
        <begin position="209"/>
        <end position="229"/>
    </location>
</feature>
<reference evidence="2 3" key="1">
    <citation type="submission" date="2016-08" db="EMBL/GenBank/DDBJ databases">
        <title>Complete Genome Sequence Of The Indigo Reducing Clostridium isatidis DSM15098.</title>
        <authorList>
            <person name="Little G.T."/>
            <person name="Minton N.P."/>
        </authorList>
    </citation>
    <scope>NUCLEOTIDE SEQUENCE [LARGE SCALE GENOMIC DNA]</scope>
    <source>
        <strain evidence="2 3">DSM 15098</strain>
    </source>
</reference>
<feature type="transmembrane region" description="Helical" evidence="1">
    <location>
        <begin position="148"/>
        <end position="170"/>
    </location>
</feature>
<keyword evidence="1" id="KW-1133">Transmembrane helix</keyword>
<feature type="transmembrane region" description="Helical" evidence="1">
    <location>
        <begin position="429"/>
        <end position="449"/>
    </location>
</feature>
<sequence length="497" mass="53435">MNLVTEKLKEVLLSVLPITIIVLILHFTITPMERPLLLRFLIGAVLVIIGLSIFLAGVDIGITPIGNVMGSTLAKTNKVLIVIISGLILGFFISLAEPDLQILGAQVSFVTSGVVSKWLIVIIVSIGIAVMLSLGLGRILYNFPLYKLLTIIYGIILLLSIFISPEFLAISFDASGATTGALTVPFMLALALGVSHLKKDSKSSEKDSFGLVAIASSGAIIAVMIMSILSKTDKITATLEIDTEVSTSIILPFIKEIPKISFEIILALLPILIIFLIFQKNKFKLSKKAVRKILFGIFFTFIGLVIFLVGVNAGFMDLGTVLGHKVASLENKTYLIIVGFVLGFVTILAEPAVYVLTHQIEEVTSGYVKRKIVLFTLSIGVGFAVALSMIRIMIPEIQLWHYLLPGYLISVLMSYYVPKLFVGIAFDSGGVASGPMTATFILAFAQGAADAIESADVLIDGFGMIAMVAMTPIIALQLLGFIFKIKSKKGGGESDVE</sequence>
<evidence type="ECO:0000313" key="3">
    <source>
        <dbReference type="Proteomes" id="UP000264883"/>
    </source>
</evidence>
<feature type="transmembrane region" description="Helical" evidence="1">
    <location>
        <begin position="36"/>
        <end position="58"/>
    </location>
</feature>
<feature type="transmembrane region" description="Helical" evidence="1">
    <location>
        <begin position="79"/>
        <end position="96"/>
    </location>
</feature>
<organism evidence="2 3">
    <name type="scientific">Clostridium isatidis</name>
    <dbReference type="NCBI Taxonomy" id="182773"/>
    <lineage>
        <taxon>Bacteria</taxon>
        <taxon>Bacillati</taxon>
        <taxon>Bacillota</taxon>
        <taxon>Clostridia</taxon>
        <taxon>Eubacteriales</taxon>
        <taxon>Clostridiaceae</taxon>
        <taxon>Clostridium</taxon>
    </lineage>
</organism>
<keyword evidence="1" id="KW-0812">Transmembrane</keyword>
<protein>
    <recommendedName>
        <fullName evidence="4">DUF1538 domain-containing protein</fullName>
    </recommendedName>
</protein>
<proteinExistence type="predicted"/>
<evidence type="ECO:0000256" key="1">
    <source>
        <dbReference type="SAM" id="Phobius"/>
    </source>
</evidence>
<dbReference type="OrthoDB" id="9805989at2"/>
<dbReference type="RefSeq" id="WP_119866301.1">
    <property type="nucleotide sequence ID" value="NZ_CP016786.1"/>
</dbReference>
<evidence type="ECO:0000313" key="2">
    <source>
        <dbReference type="EMBL" id="ASW44177.1"/>
    </source>
</evidence>